<dbReference type="EMBL" id="JBBJCI010000031">
    <property type="protein sequence ID" value="KAK7254340.1"/>
    <property type="molecule type" value="Genomic_DNA"/>
</dbReference>
<evidence type="ECO:0000313" key="2">
    <source>
        <dbReference type="EMBL" id="KAK7254340.1"/>
    </source>
</evidence>
<feature type="signal peptide" evidence="1">
    <location>
        <begin position="1"/>
        <end position="17"/>
    </location>
</feature>
<feature type="chain" id="PRO_5045987094" evidence="1">
    <location>
        <begin position="18"/>
        <end position="160"/>
    </location>
</feature>
<name>A0ABR1GEA0_AURAN</name>
<accession>A0ABR1GEA0</accession>
<gene>
    <name evidence="2" type="primary">CCB3</name>
    <name evidence="2" type="ORF">SO694_00009466</name>
</gene>
<dbReference type="PANTHER" id="PTHR33219:SF14">
    <property type="entry name" value="PROTEIN COFACTOR ASSEMBLY OF COMPLEX C SUBUNIT B CCB3, CHLOROPLASTIC-RELATED"/>
    <property type="match status" value="1"/>
</dbReference>
<proteinExistence type="predicted"/>
<organism evidence="2 3">
    <name type="scientific">Aureococcus anophagefferens</name>
    <name type="common">Harmful bloom alga</name>
    <dbReference type="NCBI Taxonomy" id="44056"/>
    <lineage>
        <taxon>Eukaryota</taxon>
        <taxon>Sar</taxon>
        <taxon>Stramenopiles</taxon>
        <taxon>Ochrophyta</taxon>
        <taxon>Pelagophyceae</taxon>
        <taxon>Pelagomonadales</taxon>
        <taxon>Pelagomonadaceae</taxon>
        <taxon>Aureococcus</taxon>
    </lineage>
</organism>
<reference evidence="2 3" key="1">
    <citation type="submission" date="2024-03" db="EMBL/GenBank/DDBJ databases">
        <title>Aureococcus anophagefferens CCMP1851 and Kratosvirus quantuckense: Draft genome of a second virus-susceptible host strain in the model system.</title>
        <authorList>
            <person name="Chase E."/>
            <person name="Truchon A.R."/>
            <person name="Schepens W."/>
            <person name="Wilhelm S.W."/>
        </authorList>
    </citation>
    <scope>NUCLEOTIDE SEQUENCE [LARGE SCALE GENOMIC DNA]</scope>
    <source>
        <strain evidence="2 3">CCMP1851</strain>
    </source>
</reference>
<dbReference type="Proteomes" id="UP001363151">
    <property type="component" value="Unassembled WGS sequence"/>
</dbReference>
<dbReference type="Pfam" id="PF02325">
    <property type="entry name" value="CCB3_YggT"/>
    <property type="match status" value="1"/>
</dbReference>
<dbReference type="InterPro" id="IPR003425">
    <property type="entry name" value="CCB3/YggT"/>
</dbReference>
<keyword evidence="1" id="KW-0732">Signal</keyword>
<sequence>MKPTTVLLCCLAATASALQLRPKTPPKAQLRAAAPKSAATRAPEVAALAAATTLLPLAAHAEVAGWVQPLSDVLDPALFFIQFIMLLRVIISWYPETDLNDMPWRIVTWPTEPVLKLTRAVVPPSFGVDVSPIVWIAVASFSRELLLGQQGVLILMMQRG</sequence>
<keyword evidence="3" id="KW-1185">Reference proteome</keyword>
<dbReference type="PANTHER" id="PTHR33219">
    <property type="entry name" value="YLMG HOMOLOG PROTEIN 2, CHLOROPLASTIC"/>
    <property type="match status" value="1"/>
</dbReference>
<comment type="caution">
    <text evidence="2">The sequence shown here is derived from an EMBL/GenBank/DDBJ whole genome shotgun (WGS) entry which is preliminary data.</text>
</comment>
<evidence type="ECO:0000256" key="1">
    <source>
        <dbReference type="SAM" id="SignalP"/>
    </source>
</evidence>
<protein>
    <submittedName>
        <fullName evidence="2">Assembly cofactor of complex C</fullName>
    </submittedName>
</protein>
<evidence type="ECO:0000313" key="3">
    <source>
        <dbReference type="Proteomes" id="UP001363151"/>
    </source>
</evidence>